<feature type="domain" description="Asteroid" evidence="3">
    <location>
        <begin position="152"/>
        <end position="419"/>
    </location>
</feature>
<dbReference type="InParanoid" id="W3XA73"/>
<dbReference type="RefSeq" id="XP_007831656.1">
    <property type="nucleotide sequence ID" value="XM_007833465.1"/>
</dbReference>
<dbReference type="eggNOG" id="ENOG502S2DC">
    <property type="taxonomic scope" value="Eukaryota"/>
</dbReference>
<dbReference type="InterPro" id="IPR039436">
    <property type="entry name" value="Asteroid_dom"/>
</dbReference>
<dbReference type="Gene3D" id="3.40.50.1010">
    <property type="entry name" value="5'-nuclease"/>
    <property type="match status" value="1"/>
</dbReference>
<dbReference type="Pfam" id="PF12813">
    <property type="entry name" value="XPG_I_2"/>
    <property type="match status" value="1"/>
</dbReference>
<dbReference type="InterPro" id="IPR029060">
    <property type="entry name" value="PIN-like_dom_sf"/>
</dbReference>
<evidence type="ECO:0000256" key="1">
    <source>
        <dbReference type="ARBA" id="ARBA00007398"/>
    </source>
</evidence>
<dbReference type="KEGG" id="pfy:PFICI_04884"/>
<evidence type="ECO:0000256" key="2">
    <source>
        <dbReference type="SAM" id="MobiDB-lite"/>
    </source>
</evidence>
<proteinExistence type="inferred from homology"/>
<dbReference type="STRING" id="1229662.W3XA73"/>
<protein>
    <recommendedName>
        <fullName evidence="3">Asteroid domain-containing protein</fullName>
    </recommendedName>
</protein>
<dbReference type="AlphaFoldDB" id="W3XA73"/>
<dbReference type="PANTHER" id="PTHR15665:SF1">
    <property type="entry name" value="PROTEIN ASTEROID HOMOLOG 1"/>
    <property type="match status" value="1"/>
</dbReference>
<evidence type="ECO:0000259" key="3">
    <source>
        <dbReference type="Pfam" id="PF12813"/>
    </source>
</evidence>
<feature type="region of interest" description="Disordered" evidence="2">
    <location>
        <begin position="592"/>
        <end position="619"/>
    </location>
</feature>
<dbReference type="SUPFAM" id="SSF88723">
    <property type="entry name" value="PIN domain-like"/>
    <property type="match status" value="1"/>
</dbReference>
<reference evidence="5" key="1">
    <citation type="journal article" date="2015" name="BMC Genomics">
        <title>Genomic and transcriptomic analysis of the endophytic fungus Pestalotiopsis fici reveals its lifestyle and high potential for synthesis of natural products.</title>
        <authorList>
            <person name="Wang X."/>
            <person name="Zhang X."/>
            <person name="Liu L."/>
            <person name="Xiang M."/>
            <person name="Wang W."/>
            <person name="Sun X."/>
            <person name="Che Y."/>
            <person name="Guo L."/>
            <person name="Liu G."/>
            <person name="Guo L."/>
            <person name="Wang C."/>
            <person name="Yin W.B."/>
            <person name="Stadler M."/>
            <person name="Zhang X."/>
            <person name="Liu X."/>
        </authorList>
    </citation>
    <scope>NUCLEOTIDE SEQUENCE [LARGE SCALE GENOMIC DNA]</scope>
    <source>
        <strain evidence="5">W106-1 / CGMCC3.15140</strain>
    </source>
</reference>
<dbReference type="HOGENOM" id="CLU_016461_1_0_1"/>
<dbReference type="OrthoDB" id="5297549at2759"/>
<dbReference type="PANTHER" id="PTHR15665">
    <property type="entry name" value="ASTEROID PROTEIN"/>
    <property type="match status" value="1"/>
</dbReference>
<sequence length="627" mass="70702">MGIKGLMRVLPELPVGRTRVSLRGQSVVIDGPALVHRLWEALMQGRATTSVILGEVTYSALVRAFSDWLEELRSQDVHVRKIYFDGYLPPYKWETRKERLMQQTQIVQGLSKTYRQGIEQPTDFGRGLGPSRVSSLYFPSSTKHYVDRLPKHSFMIPAVVEHLMQSEWRDIVQVVPGEADVYCAQDVRQNGGLLLTADSDLLLQDLGPDGAVVFLWDLFNPNVKKPDTWKENKPIDPASAFASEYYVATTHCPADVERYLGITDQGGLPKLIFEWQQRGGSLLEAQVRMLAQAESEADRQAWDAFFDEHRFVEYVPESHPVLNLLSGLDPRISEYIIQSLDLKVSRQRPASKLIAKTPRRAPRGSEKLSIFLPVMVEDTTLTSCWEHSQVTRQLAYSLAQGFAQEQHETIIEYRTLLSTNGGRRVNIPQADTTDSWCESLISTLDHLESTTQSATAYKKWLAFALYQEIQHAREAGTSSLTLTCAAEAVYKQNPHDYSWPRIHLSAVIQASFYSLRILKQVLGVRSSLTPDQMTKTQKTLLKHLETMPPIIEWPGILGLHDDLCAFGKGDCLAAISQILGVPKIILQDPSTRKKKRSRAFSISDKRRSPPKIVKSTNPFDALEMASE</sequence>
<evidence type="ECO:0000313" key="4">
    <source>
        <dbReference type="EMBL" id="ETS83008.1"/>
    </source>
</evidence>
<name>W3XA73_PESFW</name>
<dbReference type="Proteomes" id="UP000030651">
    <property type="component" value="Unassembled WGS sequence"/>
</dbReference>
<gene>
    <name evidence="4" type="ORF">PFICI_04884</name>
</gene>
<comment type="similarity">
    <text evidence="1">Belongs to the asteroid family.</text>
</comment>
<keyword evidence="5" id="KW-1185">Reference proteome</keyword>
<dbReference type="OMA" id="GEADDWC"/>
<dbReference type="InterPro" id="IPR026832">
    <property type="entry name" value="Asteroid"/>
</dbReference>
<accession>W3XA73</accession>
<evidence type="ECO:0000313" key="5">
    <source>
        <dbReference type="Proteomes" id="UP000030651"/>
    </source>
</evidence>
<dbReference type="GeneID" id="19269897"/>
<dbReference type="EMBL" id="KI912111">
    <property type="protein sequence ID" value="ETS83008.1"/>
    <property type="molecule type" value="Genomic_DNA"/>
</dbReference>
<organism evidence="4 5">
    <name type="scientific">Pestalotiopsis fici (strain W106-1 / CGMCC3.15140)</name>
    <dbReference type="NCBI Taxonomy" id="1229662"/>
    <lineage>
        <taxon>Eukaryota</taxon>
        <taxon>Fungi</taxon>
        <taxon>Dikarya</taxon>
        <taxon>Ascomycota</taxon>
        <taxon>Pezizomycotina</taxon>
        <taxon>Sordariomycetes</taxon>
        <taxon>Xylariomycetidae</taxon>
        <taxon>Amphisphaeriales</taxon>
        <taxon>Sporocadaceae</taxon>
        <taxon>Pestalotiopsis</taxon>
    </lineage>
</organism>